<dbReference type="InterPro" id="IPR016053">
    <property type="entry name" value="Haem_Oase-like"/>
</dbReference>
<dbReference type="PRINTS" id="PR00088">
    <property type="entry name" value="HAEMOXYGNASE"/>
</dbReference>
<dbReference type="InterPro" id="IPR016084">
    <property type="entry name" value="Haem_Oase-like_multi-hlx"/>
</dbReference>
<evidence type="ECO:0000256" key="2">
    <source>
        <dbReference type="ARBA" id="ARBA00022723"/>
    </source>
</evidence>
<name>A0AAJ8JTB8_9TREE</name>
<dbReference type="KEGG" id="cdep:91087372"/>
<dbReference type="InterPro" id="IPR002051">
    <property type="entry name" value="Haem_Oase"/>
</dbReference>
<dbReference type="GeneID" id="91087372"/>
<dbReference type="GO" id="GO:0006788">
    <property type="term" value="P:heme oxidation"/>
    <property type="evidence" value="ECO:0007669"/>
    <property type="project" value="InterPro"/>
</dbReference>
<evidence type="ECO:0000313" key="5">
    <source>
        <dbReference type="Proteomes" id="UP000094043"/>
    </source>
</evidence>
<dbReference type="AlphaFoldDB" id="A0AAJ8JTB8"/>
<dbReference type="Gene3D" id="1.20.910.10">
    <property type="entry name" value="Heme oxygenase-like"/>
    <property type="match status" value="1"/>
</dbReference>
<keyword evidence="3" id="KW-0408">Iron</keyword>
<accession>A0AAJ8JTB8</accession>
<proteinExistence type="predicted"/>
<sequence>MQVALSENDPHYTLEYSALLTPLFEPNTPPNERHPLDDRVEESRVDVELDLREPVSKLLRLGTQHAHVKAENTAGAASLVQGDLELKEYIKWLSVLWRIYDALELGLQEYSCHPVLAPTYDPTRLARAPALADDIAYLLTLLPASATSNALTTFTDAASPEPANPLPPFPLLDFLFPIFNAPPPPLNRYLRHIRSLASSSITAPGLLAHAYVQYLGDLSGGQVIGARVRESYDLGESNRGTKFYEFDLQQGVDTADHESIVNLRKRLIEFKDWYRRGMDEGVGEDQKLKADMVEEANLAFAFNTDLFSIINVSEKPNLALQVNTQTPADNKDFL</sequence>
<keyword evidence="1" id="KW-0349">Heme</keyword>
<reference evidence="4" key="1">
    <citation type="submission" date="2016-06" db="EMBL/GenBank/DDBJ databases">
        <authorList>
            <person name="Cuomo C."/>
            <person name="Litvintseva A."/>
            <person name="Heitman J."/>
            <person name="Chen Y."/>
            <person name="Sun S."/>
            <person name="Springer D."/>
            <person name="Dromer F."/>
            <person name="Young S."/>
            <person name="Zeng Q."/>
            <person name="Chapman S."/>
            <person name="Gujja S."/>
            <person name="Saif S."/>
            <person name="Birren B."/>
        </authorList>
    </citation>
    <scope>NUCLEOTIDE SEQUENCE</scope>
    <source>
        <strain evidence="4">CBS 7841</strain>
    </source>
</reference>
<dbReference type="Proteomes" id="UP000094043">
    <property type="component" value="Chromosome 3"/>
</dbReference>
<evidence type="ECO:0008006" key="6">
    <source>
        <dbReference type="Google" id="ProtNLM"/>
    </source>
</evidence>
<reference evidence="4" key="3">
    <citation type="submission" date="2024-01" db="EMBL/GenBank/DDBJ databases">
        <authorList>
            <person name="Coelho M.A."/>
            <person name="David-Palma M."/>
            <person name="Shea T."/>
            <person name="Sun S."/>
            <person name="Cuomo C.A."/>
            <person name="Heitman J."/>
        </authorList>
    </citation>
    <scope>NUCLEOTIDE SEQUENCE</scope>
    <source>
        <strain evidence="4">CBS 7841</strain>
    </source>
</reference>
<keyword evidence="5" id="KW-1185">Reference proteome</keyword>
<dbReference type="RefSeq" id="XP_066068664.1">
    <property type="nucleotide sequence ID" value="XM_066212567.1"/>
</dbReference>
<dbReference type="PANTHER" id="PTHR10720">
    <property type="entry name" value="HEME OXYGENASE"/>
    <property type="match status" value="1"/>
</dbReference>
<evidence type="ECO:0000256" key="3">
    <source>
        <dbReference type="ARBA" id="ARBA00023004"/>
    </source>
</evidence>
<dbReference type="EMBL" id="CP143786">
    <property type="protein sequence ID" value="WVN87964.1"/>
    <property type="molecule type" value="Genomic_DNA"/>
</dbReference>
<dbReference type="SUPFAM" id="SSF48613">
    <property type="entry name" value="Heme oxygenase-like"/>
    <property type="match status" value="1"/>
</dbReference>
<dbReference type="Pfam" id="PF01126">
    <property type="entry name" value="Heme_oxygenase"/>
    <property type="match status" value="2"/>
</dbReference>
<dbReference type="GO" id="GO:0046872">
    <property type="term" value="F:metal ion binding"/>
    <property type="evidence" value="ECO:0007669"/>
    <property type="project" value="UniProtKB-KW"/>
</dbReference>
<gene>
    <name evidence="4" type="ORF">L203_103161</name>
</gene>
<evidence type="ECO:0000313" key="4">
    <source>
        <dbReference type="EMBL" id="WVN87964.1"/>
    </source>
</evidence>
<evidence type="ECO:0000256" key="1">
    <source>
        <dbReference type="ARBA" id="ARBA00022617"/>
    </source>
</evidence>
<protein>
    <recommendedName>
        <fullName evidence="6">Heme oxygenase 2</fullName>
    </recommendedName>
</protein>
<organism evidence="4 5">
    <name type="scientific">Cryptococcus depauperatus CBS 7841</name>
    <dbReference type="NCBI Taxonomy" id="1295531"/>
    <lineage>
        <taxon>Eukaryota</taxon>
        <taxon>Fungi</taxon>
        <taxon>Dikarya</taxon>
        <taxon>Basidiomycota</taxon>
        <taxon>Agaricomycotina</taxon>
        <taxon>Tremellomycetes</taxon>
        <taxon>Tremellales</taxon>
        <taxon>Cryptococcaceae</taxon>
        <taxon>Cryptococcus</taxon>
    </lineage>
</organism>
<dbReference type="PANTHER" id="PTHR10720:SF0">
    <property type="entry name" value="HEME OXYGENASE"/>
    <property type="match status" value="1"/>
</dbReference>
<dbReference type="GO" id="GO:0004392">
    <property type="term" value="F:heme oxygenase (decyclizing) activity"/>
    <property type="evidence" value="ECO:0007669"/>
    <property type="project" value="InterPro"/>
</dbReference>
<keyword evidence="2" id="KW-0479">Metal-binding</keyword>
<reference evidence="4" key="2">
    <citation type="journal article" date="2022" name="Elife">
        <title>Obligate sexual reproduction of a homothallic fungus closely related to the Cryptococcus pathogenic species complex.</title>
        <authorList>
            <person name="Passer A.R."/>
            <person name="Clancey S.A."/>
            <person name="Shea T."/>
            <person name="David-Palma M."/>
            <person name="Averette A.F."/>
            <person name="Boekhout T."/>
            <person name="Porcel B.M."/>
            <person name="Nowrousian M."/>
            <person name="Cuomo C.A."/>
            <person name="Sun S."/>
            <person name="Heitman J."/>
            <person name="Coelho M.A."/>
        </authorList>
    </citation>
    <scope>NUCLEOTIDE SEQUENCE</scope>
    <source>
        <strain evidence="4">CBS 7841</strain>
    </source>
</reference>
<dbReference type="CDD" id="cd19165">
    <property type="entry name" value="HemeO"/>
    <property type="match status" value="1"/>
</dbReference>